<dbReference type="AlphaFoldDB" id="A0A0A8YIL8"/>
<organism evidence="1">
    <name type="scientific">Arundo donax</name>
    <name type="common">Giant reed</name>
    <name type="synonym">Donax arundinaceus</name>
    <dbReference type="NCBI Taxonomy" id="35708"/>
    <lineage>
        <taxon>Eukaryota</taxon>
        <taxon>Viridiplantae</taxon>
        <taxon>Streptophyta</taxon>
        <taxon>Embryophyta</taxon>
        <taxon>Tracheophyta</taxon>
        <taxon>Spermatophyta</taxon>
        <taxon>Magnoliopsida</taxon>
        <taxon>Liliopsida</taxon>
        <taxon>Poales</taxon>
        <taxon>Poaceae</taxon>
        <taxon>PACMAD clade</taxon>
        <taxon>Arundinoideae</taxon>
        <taxon>Arundineae</taxon>
        <taxon>Arundo</taxon>
    </lineage>
</organism>
<name>A0A0A8YIL8_ARUDO</name>
<proteinExistence type="predicted"/>
<dbReference type="EMBL" id="GBRH01271561">
    <property type="protein sequence ID" value="JAD26334.1"/>
    <property type="molecule type" value="Transcribed_RNA"/>
</dbReference>
<reference evidence="1" key="1">
    <citation type="submission" date="2014-09" db="EMBL/GenBank/DDBJ databases">
        <authorList>
            <person name="Magalhaes I.L.F."/>
            <person name="Oliveira U."/>
            <person name="Santos F.R."/>
            <person name="Vidigal T.H.D.A."/>
            <person name="Brescovit A.D."/>
            <person name="Santos A.J."/>
        </authorList>
    </citation>
    <scope>NUCLEOTIDE SEQUENCE</scope>
    <source>
        <tissue evidence="1">Shoot tissue taken approximately 20 cm above the soil surface</tissue>
    </source>
</reference>
<reference evidence="1" key="2">
    <citation type="journal article" date="2015" name="Data Brief">
        <title>Shoot transcriptome of the giant reed, Arundo donax.</title>
        <authorList>
            <person name="Barrero R.A."/>
            <person name="Guerrero F.D."/>
            <person name="Moolhuijzen P."/>
            <person name="Goolsby J.A."/>
            <person name="Tidwell J."/>
            <person name="Bellgard S.E."/>
            <person name="Bellgard M.I."/>
        </authorList>
    </citation>
    <scope>NUCLEOTIDE SEQUENCE</scope>
    <source>
        <tissue evidence="1">Shoot tissue taken approximately 20 cm above the soil surface</tissue>
    </source>
</reference>
<sequence>MQACQGNSIRLSTSTDFQYYTTSSKASLQQRASDSVETWSWVIFFSNVQPLSALATSSSSLGILSALLTPASPSTARANSTGLPI</sequence>
<evidence type="ECO:0000313" key="1">
    <source>
        <dbReference type="EMBL" id="JAD26334.1"/>
    </source>
</evidence>
<accession>A0A0A8YIL8</accession>
<protein>
    <submittedName>
        <fullName evidence="1">Hao1</fullName>
    </submittedName>
</protein>